<sequence length="519" mass="56127">MDEFSERVRAAADARARQWPDARAGRERRRSIRRARALRVGGSAAVAAVVITGIGAAGVGFTGLGSAPEPSPSASPDLTIDQGDTAYATVPFPDAHVMESQWDHMTGFCGEPVPATDATGADFSVEFAVPQGLEIDQVTGASVGATEASATVSYHGTATMPAFVDGPFALYMRDGIVVGMALRYQNPVVTAFEQGRTSTYRWESMSGSLTCDQSAGFSTLEPGEYQMVLVTQVHNDETAAAMQSLRMDGFTLPMANELPAFREGAYECDGAYTWNDLIPVTCEPNALPGVEIDEQAGMVTVPYDASYYAEDVDLTFVSSPVDVTLSEREDDEYLPPPDRGPSYERGAVPACGDTYASIHSGSIRAGWQSSAWDADGWEDRWRTLDEVSVGDRVTPVFWLMDQGWITADLTVPTDPRVWVMSQRDVQYDDGDDDPTTETWESVQEVVAWLDTASEVEGSALEIVRYDGPETWPLTVTDVQTCDGTDVADIEISMGLIASPSTLTRSDGRTEELDALVIYP</sequence>
<accession>A0ABT8GGZ0</accession>
<evidence type="ECO:0000256" key="2">
    <source>
        <dbReference type="SAM" id="Phobius"/>
    </source>
</evidence>
<protein>
    <submittedName>
        <fullName evidence="3">Uncharacterized protein</fullName>
    </submittedName>
</protein>
<keyword evidence="2" id="KW-0472">Membrane</keyword>
<feature type="region of interest" description="Disordered" evidence="1">
    <location>
        <begin position="9"/>
        <end position="30"/>
    </location>
</feature>
<keyword evidence="2" id="KW-1133">Transmembrane helix</keyword>
<organism evidence="3 4">
    <name type="scientific">Demequina muriae</name>
    <dbReference type="NCBI Taxonomy" id="3051664"/>
    <lineage>
        <taxon>Bacteria</taxon>
        <taxon>Bacillati</taxon>
        <taxon>Actinomycetota</taxon>
        <taxon>Actinomycetes</taxon>
        <taxon>Micrococcales</taxon>
        <taxon>Demequinaceae</taxon>
        <taxon>Demequina</taxon>
    </lineage>
</organism>
<keyword evidence="2" id="KW-0812">Transmembrane</keyword>
<feature type="transmembrane region" description="Helical" evidence="2">
    <location>
        <begin position="37"/>
        <end position="61"/>
    </location>
</feature>
<keyword evidence="4" id="KW-1185">Reference proteome</keyword>
<evidence type="ECO:0000313" key="4">
    <source>
        <dbReference type="Proteomes" id="UP001172708"/>
    </source>
</evidence>
<proteinExistence type="predicted"/>
<gene>
    <name evidence="3" type="ORF">QQX02_04650</name>
</gene>
<dbReference type="RefSeq" id="WP_301141567.1">
    <property type="nucleotide sequence ID" value="NZ_JAUHQA010000001.1"/>
</dbReference>
<evidence type="ECO:0000313" key="3">
    <source>
        <dbReference type="EMBL" id="MDN4480211.1"/>
    </source>
</evidence>
<reference evidence="3" key="1">
    <citation type="submission" date="2023-06" db="EMBL/GenBank/DDBJ databases">
        <title>Egi l300058.</title>
        <authorList>
            <person name="Gao L."/>
            <person name="Fang B.-Z."/>
            <person name="Li W.-J."/>
        </authorList>
    </citation>
    <scope>NUCLEOTIDE SEQUENCE</scope>
    <source>
        <strain evidence="3">EGI L300058</strain>
    </source>
</reference>
<name>A0ABT8GGZ0_9MICO</name>
<dbReference type="Proteomes" id="UP001172708">
    <property type="component" value="Unassembled WGS sequence"/>
</dbReference>
<evidence type="ECO:0000256" key="1">
    <source>
        <dbReference type="SAM" id="MobiDB-lite"/>
    </source>
</evidence>
<comment type="caution">
    <text evidence="3">The sequence shown here is derived from an EMBL/GenBank/DDBJ whole genome shotgun (WGS) entry which is preliminary data.</text>
</comment>
<dbReference type="EMBL" id="JAUHQA010000001">
    <property type="protein sequence ID" value="MDN4480211.1"/>
    <property type="molecule type" value="Genomic_DNA"/>
</dbReference>
<feature type="compositionally biased region" description="Basic and acidic residues" evidence="1">
    <location>
        <begin position="9"/>
        <end position="25"/>
    </location>
</feature>